<evidence type="ECO:0000313" key="2">
    <source>
        <dbReference type="Proteomes" id="UP000886520"/>
    </source>
</evidence>
<dbReference type="InterPro" id="IPR053218">
    <property type="entry name" value="Pathogen-related_defense"/>
</dbReference>
<dbReference type="OrthoDB" id="65445at2759"/>
<organism evidence="1 2">
    <name type="scientific">Adiantum capillus-veneris</name>
    <name type="common">Maidenhair fern</name>
    <dbReference type="NCBI Taxonomy" id="13818"/>
    <lineage>
        <taxon>Eukaryota</taxon>
        <taxon>Viridiplantae</taxon>
        <taxon>Streptophyta</taxon>
        <taxon>Embryophyta</taxon>
        <taxon>Tracheophyta</taxon>
        <taxon>Polypodiopsida</taxon>
        <taxon>Polypodiidae</taxon>
        <taxon>Polypodiales</taxon>
        <taxon>Pteridineae</taxon>
        <taxon>Pteridaceae</taxon>
        <taxon>Vittarioideae</taxon>
        <taxon>Adiantum</taxon>
    </lineage>
</organism>
<keyword evidence="2" id="KW-1185">Reference proteome</keyword>
<reference evidence="1" key="1">
    <citation type="submission" date="2021-01" db="EMBL/GenBank/DDBJ databases">
        <title>Adiantum capillus-veneris genome.</title>
        <authorList>
            <person name="Fang Y."/>
            <person name="Liao Q."/>
        </authorList>
    </citation>
    <scope>NUCLEOTIDE SEQUENCE</scope>
    <source>
        <strain evidence="1">H3</strain>
        <tissue evidence="1">Leaf</tissue>
    </source>
</reference>
<sequence>MDMTKAVVAVEEDPYRKHMLEEAEKETEWRHGTPPSYDVVNALFQQMCTQDWPKGSLEQVVQDLVKSWEMELSHKTRAHHFKTIHPEKFRFSVNGGQWMSTEETLKICISWWVCMGGLRGVLGSSNCGIQVEALGYDGGALQRTCSNK</sequence>
<proteinExistence type="predicted"/>
<accession>A0A9D4VCX3</accession>
<dbReference type="EMBL" id="JABFUD020000001">
    <property type="protein sequence ID" value="KAI5084210.1"/>
    <property type="molecule type" value="Genomic_DNA"/>
</dbReference>
<protein>
    <submittedName>
        <fullName evidence="1">Uncharacterized protein</fullName>
    </submittedName>
</protein>
<dbReference type="Proteomes" id="UP000886520">
    <property type="component" value="Chromosome 1"/>
</dbReference>
<dbReference type="AlphaFoldDB" id="A0A9D4VCX3"/>
<evidence type="ECO:0000313" key="1">
    <source>
        <dbReference type="EMBL" id="KAI5084210.1"/>
    </source>
</evidence>
<gene>
    <name evidence="1" type="ORF">GOP47_0000379</name>
</gene>
<name>A0A9D4VCX3_ADICA</name>
<dbReference type="PANTHER" id="PTHR31723:SF10">
    <property type="entry name" value="PATHOGEN-RELATED PROTEIN"/>
    <property type="match status" value="1"/>
</dbReference>
<comment type="caution">
    <text evidence="1">The sequence shown here is derived from an EMBL/GenBank/DDBJ whole genome shotgun (WGS) entry which is preliminary data.</text>
</comment>
<dbReference type="PANTHER" id="PTHR31723">
    <property type="entry name" value="PATHOGENESIS-RELATED FAMILY PROTEIN"/>
    <property type="match status" value="1"/>
</dbReference>